<dbReference type="AlphaFoldDB" id="A0AAE9NS29"/>
<evidence type="ECO:0000313" key="1">
    <source>
        <dbReference type="EMBL" id="UVO10080.1"/>
    </source>
</evidence>
<name>A0AAE9NS29_9GAMM</name>
<gene>
    <name evidence="1" type="ORF">LW347_09130</name>
</gene>
<evidence type="ECO:0000313" key="2">
    <source>
        <dbReference type="Proteomes" id="UP001059272"/>
    </source>
</evidence>
<organism evidence="1 2">
    <name type="scientific">Pectobacterium polonicum</name>
    <dbReference type="NCBI Taxonomy" id="2485124"/>
    <lineage>
        <taxon>Bacteria</taxon>
        <taxon>Pseudomonadati</taxon>
        <taxon>Pseudomonadota</taxon>
        <taxon>Gammaproteobacteria</taxon>
        <taxon>Enterobacterales</taxon>
        <taxon>Pectobacteriaceae</taxon>
        <taxon>Pectobacterium</taxon>
    </lineage>
</organism>
<dbReference type="RefSeq" id="WP_258884836.1">
    <property type="nucleotide sequence ID" value="NZ_CP090065.1"/>
</dbReference>
<reference evidence="1" key="1">
    <citation type="submission" date="2021-12" db="EMBL/GenBank/DDBJ databases">
        <title>Genome sequence of novel Pectobacterium sp. causing blackleg.</title>
        <authorList>
            <person name="Wang J."/>
        </authorList>
    </citation>
    <scope>NUCLEOTIDE SEQUENCE</scope>
    <source>
        <strain evidence="1">BY21311</strain>
    </source>
</reference>
<proteinExistence type="predicted"/>
<protein>
    <submittedName>
        <fullName evidence="1">Uncharacterized protein</fullName>
    </submittedName>
</protein>
<dbReference type="KEGG" id="ppoo:LW347_09130"/>
<dbReference type="EMBL" id="CP090065">
    <property type="protein sequence ID" value="UVO10080.1"/>
    <property type="molecule type" value="Genomic_DNA"/>
</dbReference>
<accession>A0AAE9NS29</accession>
<sequence length="287" mass="31193">MNGIGNISLFTMLQRAGSQYFNANVSRSFNLSQVISSNQGGIGVKVSLSDESIYKNLLTSIQNNTVESIDGMNKKGIKEIWEIVANGKGNAEADYLKDSPKSDDEARLALAKQAADYVASGESGRNPFEGVERKTLSAIAYDESGSFTTSERYAAYLQLGKQDNSFENAVYSATSMGLDGDDIVALKSKLILISGMSDAEKSAKGITQNIIDLNEVELTEMESKAEKIYQGLNYDNLKPDIAYDLLAAVKNADGNFSWQSQSSLTLFFAIKSNDEIPAINSMIYIAE</sequence>
<dbReference type="Proteomes" id="UP001059272">
    <property type="component" value="Chromosome"/>
</dbReference>